<dbReference type="AlphaFoldDB" id="A0A4R6KHT6"/>
<reference evidence="1 2" key="1">
    <citation type="submission" date="2019-03" db="EMBL/GenBank/DDBJ databases">
        <title>Genomic Encyclopedia of Type Strains, Phase III (KMG-III): the genomes of soil and plant-associated and newly described type strains.</title>
        <authorList>
            <person name="Whitman W."/>
        </authorList>
    </citation>
    <scope>NUCLEOTIDE SEQUENCE [LARGE SCALE GENOMIC DNA]</scope>
    <source>
        <strain evidence="1 2">VKM Ac-2527</strain>
    </source>
</reference>
<evidence type="ECO:0000313" key="1">
    <source>
        <dbReference type="EMBL" id="TDO50574.1"/>
    </source>
</evidence>
<proteinExistence type="predicted"/>
<accession>A0A4R6KHT6</accession>
<dbReference type="InterPro" id="IPR021074">
    <property type="entry name" value="Formate_DH_dsu"/>
</dbReference>
<dbReference type="EMBL" id="SNWQ01000004">
    <property type="protein sequence ID" value="TDO50574.1"/>
    <property type="molecule type" value="Genomic_DNA"/>
</dbReference>
<evidence type="ECO:0000313" key="2">
    <source>
        <dbReference type="Proteomes" id="UP000295388"/>
    </source>
</evidence>
<dbReference type="RefSeq" id="WP_133799775.1">
    <property type="nucleotide sequence ID" value="NZ_SNWQ01000004.1"/>
</dbReference>
<name>A0A4R6KHT6_9ACTN</name>
<protein>
    <submittedName>
        <fullName evidence="1">Formate dehydrogenase subunit delta</fullName>
    </submittedName>
</protein>
<dbReference type="Proteomes" id="UP000295388">
    <property type="component" value="Unassembled WGS sequence"/>
</dbReference>
<organism evidence="1 2">
    <name type="scientific">Kribbella caucasensis</name>
    <dbReference type="NCBI Taxonomy" id="2512215"/>
    <lineage>
        <taxon>Bacteria</taxon>
        <taxon>Bacillati</taxon>
        <taxon>Actinomycetota</taxon>
        <taxon>Actinomycetes</taxon>
        <taxon>Propionibacteriales</taxon>
        <taxon>Kribbellaceae</taxon>
        <taxon>Kribbella</taxon>
    </lineage>
</organism>
<sequence>MSGVGLPPQVRLANEIARQFAHRTPADAATAIATHIRAVWDPRMKAALIAHLDAGGEDLDPVAALAAAQLRPVDAQGAK</sequence>
<dbReference type="OrthoDB" id="7409377at2"/>
<comment type="caution">
    <text evidence="1">The sequence shown here is derived from an EMBL/GenBank/DDBJ whole genome shotgun (WGS) entry which is preliminary data.</text>
</comment>
<gene>
    <name evidence="1" type="ORF">EV643_10467</name>
</gene>
<dbReference type="Pfam" id="PF11390">
    <property type="entry name" value="FdsD"/>
    <property type="match status" value="1"/>
</dbReference>
<keyword evidence="2" id="KW-1185">Reference proteome</keyword>